<comment type="subcellular location">
    <subcellularLocation>
        <location evidence="1">Membrane</location>
        <topology evidence="1">Multi-pass membrane protein</topology>
    </subcellularLocation>
</comment>
<dbReference type="CDD" id="cd03249">
    <property type="entry name" value="ABC_MTABC3_MDL1_MDL2"/>
    <property type="match status" value="2"/>
</dbReference>
<dbReference type="InterPro" id="IPR036640">
    <property type="entry name" value="ABC1_TM_sf"/>
</dbReference>
<dbReference type="GO" id="GO:0005524">
    <property type="term" value="F:ATP binding"/>
    <property type="evidence" value="ECO:0007669"/>
    <property type="project" value="UniProtKB-KW"/>
</dbReference>
<feature type="transmembrane region" description="Helical" evidence="13">
    <location>
        <begin position="923"/>
        <end position="943"/>
    </location>
</feature>
<keyword evidence="8" id="KW-1278">Translocase</keyword>
<evidence type="ECO:0000256" key="10">
    <source>
        <dbReference type="ARBA" id="ARBA00023136"/>
    </source>
</evidence>
<dbReference type="PROSITE" id="PS00211">
    <property type="entry name" value="ABC_TRANSPORTER_1"/>
    <property type="match status" value="2"/>
</dbReference>
<keyword evidence="7" id="KW-0067">ATP-binding</keyword>
<dbReference type="PANTHER" id="PTHR43394:SF27">
    <property type="entry name" value="ATP-DEPENDENT TRANSLOCASE ABCB1-LIKE"/>
    <property type="match status" value="1"/>
</dbReference>
<evidence type="ECO:0000256" key="1">
    <source>
        <dbReference type="ARBA" id="ARBA00004141"/>
    </source>
</evidence>
<accession>A0AA35W6U0</accession>
<organism evidence="16 17">
    <name type="scientific">Geodia barretti</name>
    <name type="common">Barrett's horny sponge</name>
    <dbReference type="NCBI Taxonomy" id="519541"/>
    <lineage>
        <taxon>Eukaryota</taxon>
        <taxon>Metazoa</taxon>
        <taxon>Porifera</taxon>
        <taxon>Demospongiae</taxon>
        <taxon>Heteroscleromorpha</taxon>
        <taxon>Tetractinellida</taxon>
        <taxon>Astrophorina</taxon>
        <taxon>Geodiidae</taxon>
        <taxon>Geodia</taxon>
    </lineage>
</organism>
<feature type="transmembrane region" description="Helical" evidence="13">
    <location>
        <begin position="84"/>
        <end position="107"/>
    </location>
</feature>
<dbReference type="PROSITE" id="PS50929">
    <property type="entry name" value="ABC_TM1F"/>
    <property type="match status" value="2"/>
</dbReference>
<evidence type="ECO:0000256" key="13">
    <source>
        <dbReference type="SAM" id="Phobius"/>
    </source>
</evidence>
<dbReference type="Pfam" id="PF00664">
    <property type="entry name" value="ABC_membrane"/>
    <property type="match status" value="2"/>
</dbReference>
<evidence type="ECO:0000313" key="17">
    <source>
        <dbReference type="Proteomes" id="UP001174909"/>
    </source>
</evidence>
<evidence type="ECO:0000256" key="3">
    <source>
        <dbReference type="ARBA" id="ARBA00022448"/>
    </source>
</evidence>
<dbReference type="Gene3D" id="3.40.50.300">
    <property type="entry name" value="P-loop containing nucleotide triphosphate hydrolases"/>
    <property type="match status" value="2"/>
</dbReference>
<feature type="transmembrane region" description="Helical" evidence="13">
    <location>
        <begin position="300"/>
        <end position="319"/>
    </location>
</feature>
<evidence type="ECO:0000256" key="9">
    <source>
        <dbReference type="ARBA" id="ARBA00022989"/>
    </source>
</evidence>
<proteinExistence type="inferred from homology"/>
<keyword evidence="9 13" id="KW-1133">Transmembrane helix</keyword>
<dbReference type="SUPFAM" id="SSF52540">
    <property type="entry name" value="P-loop containing nucleoside triphosphate hydrolases"/>
    <property type="match status" value="2"/>
</dbReference>
<keyword evidence="17" id="KW-1185">Reference proteome</keyword>
<feature type="transmembrane region" description="Helical" evidence="13">
    <location>
        <begin position="1043"/>
        <end position="1064"/>
    </location>
</feature>
<dbReference type="Gene3D" id="1.20.1560.10">
    <property type="entry name" value="ABC transporter type 1, transmembrane domain"/>
    <property type="match status" value="1"/>
</dbReference>
<feature type="domain" description="ABC transmembrane type-1" evidence="15">
    <location>
        <begin position="795"/>
        <end position="1069"/>
    </location>
</feature>
<dbReference type="InterPro" id="IPR003593">
    <property type="entry name" value="AAA+_ATPase"/>
</dbReference>
<dbReference type="Pfam" id="PF00005">
    <property type="entry name" value="ABC_tran"/>
    <property type="match status" value="2"/>
</dbReference>
<feature type="transmembrane region" description="Helical" evidence="13">
    <location>
        <begin position="897"/>
        <end position="917"/>
    </location>
</feature>
<evidence type="ECO:0000256" key="11">
    <source>
        <dbReference type="ARBA" id="ARBA00023180"/>
    </source>
</evidence>
<feature type="transmembrane region" description="Helical" evidence="13">
    <location>
        <begin position="197"/>
        <end position="226"/>
    </location>
</feature>
<dbReference type="InterPro" id="IPR003439">
    <property type="entry name" value="ABC_transporter-like_ATP-bd"/>
</dbReference>
<dbReference type="GO" id="GO:0015421">
    <property type="term" value="F:ABC-type oligopeptide transporter activity"/>
    <property type="evidence" value="ECO:0007669"/>
    <property type="project" value="TreeGrafter"/>
</dbReference>
<feature type="domain" description="ABC transporter" evidence="14">
    <location>
        <begin position="1104"/>
        <end position="1342"/>
    </location>
</feature>
<keyword evidence="10 13" id="KW-0472">Membrane</keyword>
<dbReference type="InterPro" id="IPR027417">
    <property type="entry name" value="P-loop_NTPase"/>
</dbReference>
<feature type="transmembrane region" description="Helical" evidence="13">
    <location>
        <begin position="999"/>
        <end position="1023"/>
    </location>
</feature>
<evidence type="ECO:0000313" key="16">
    <source>
        <dbReference type="EMBL" id="CAI8010328.1"/>
    </source>
</evidence>
<feature type="domain" description="ABC transmembrane type-1" evidence="15">
    <location>
        <begin position="87"/>
        <end position="443"/>
    </location>
</feature>
<dbReference type="SUPFAM" id="SSF90123">
    <property type="entry name" value="ABC transporter transmembrane region"/>
    <property type="match status" value="2"/>
</dbReference>
<feature type="region of interest" description="Disordered" evidence="12">
    <location>
        <begin position="743"/>
        <end position="766"/>
    </location>
</feature>
<dbReference type="GO" id="GO:0090374">
    <property type="term" value="P:oligopeptide export from mitochondrion"/>
    <property type="evidence" value="ECO:0007669"/>
    <property type="project" value="TreeGrafter"/>
</dbReference>
<evidence type="ECO:0000256" key="5">
    <source>
        <dbReference type="ARBA" id="ARBA00022737"/>
    </source>
</evidence>
<dbReference type="FunFam" id="3.40.50.300:FF:000479">
    <property type="entry name" value="Multidrug resistance protein 1A"/>
    <property type="match status" value="2"/>
</dbReference>
<dbReference type="GO" id="GO:0005743">
    <property type="term" value="C:mitochondrial inner membrane"/>
    <property type="evidence" value="ECO:0007669"/>
    <property type="project" value="TreeGrafter"/>
</dbReference>
<feature type="region of interest" description="Disordered" evidence="12">
    <location>
        <begin position="1"/>
        <end position="61"/>
    </location>
</feature>
<keyword evidence="6" id="KW-0547">Nucleotide-binding</keyword>
<dbReference type="InterPro" id="IPR017871">
    <property type="entry name" value="ABC_transporter-like_CS"/>
</dbReference>
<gene>
    <name evidence="16" type="ORF">GBAR_LOCUS6812</name>
</gene>
<feature type="domain" description="ABC transporter" evidence="14">
    <location>
        <begin position="478"/>
        <end position="715"/>
    </location>
</feature>
<evidence type="ECO:0000256" key="2">
    <source>
        <dbReference type="ARBA" id="ARBA00007577"/>
    </source>
</evidence>
<keyword evidence="5" id="KW-0677">Repeat</keyword>
<feature type="transmembrane region" description="Helical" evidence="13">
    <location>
        <begin position="816"/>
        <end position="843"/>
    </location>
</feature>
<feature type="transmembrane region" description="Helical" evidence="13">
    <location>
        <begin position="413"/>
        <end position="432"/>
    </location>
</feature>
<feature type="transmembrane region" description="Helical" evidence="13">
    <location>
        <begin position="378"/>
        <end position="407"/>
    </location>
</feature>
<protein>
    <submittedName>
        <fullName evidence="16">ATP-dependent translocase ABCB1</fullName>
    </submittedName>
</protein>
<evidence type="ECO:0000256" key="8">
    <source>
        <dbReference type="ARBA" id="ARBA00022967"/>
    </source>
</evidence>
<dbReference type="InterPro" id="IPR039421">
    <property type="entry name" value="Type_1_exporter"/>
</dbReference>
<comment type="caution">
    <text evidence="16">The sequence shown here is derived from an EMBL/GenBank/DDBJ whole genome shotgun (WGS) entry which is preliminary data.</text>
</comment>
<evidence type="ECO:0000256" key="4">
    <source>
        <dbReference type="ARBA" id="ARBA00022692"/>
    </source>
</evidence>
<dbReference type="GO" id="GO:0016887">
    <property type="term" value="F:ATP hydrolysis activity"/>
    <property type="evidence" value="ECO:0007669"/>
    <property type="project" value="InterPro"/>
</dbReference>
<evidence type="ECO:0000256" key="7">
    <source>
        <dbReference type="ARBA" id="ARBA00022840"/>
    </source>
</evidence>
<reference evidence="16" key="1">
    <citation type="submission" date="2023-03" db="EMBL/GenBank/DDBJ databases">
        <authorList>
            <person name="Steffen K."/>
            <person name="Cardenas P."/>
        </authorList>
    </citation>
    <scope>NUCLEOTIDE SEQUENCE</scope>
</reference>
<keyword evidence="3" id="KW-0813">Transport</keyword>
<keyword evidence="4 13" id="KW-0812">Transmembrane</keyword>
<name>A0AA35W6U0_GEOBA</name>
<evidence type="ECO:0000256" key="12">
    <source>
        <dbReference type="SAM" id="MobiDB-lite"/>
    </source>
</evidence>
<dbReference type="CDD" id="cd18577">
    <property type="entry name" value="ABC_6TM_Pgp_ABCB1_D1_like"/>
    <property type="match status" value="1"/>
</dbReference>
<sequence>MSSTQGTAGGEKDPRLLTSSAGPLLQDGMGGARGGETLEFQELETDSTGGTGVRVAGKGDDAESKPKAISIFTLFRFSTILDRILLFIGVICAMIHGSAFPVVMLIFGQLTDNFIDQAITLELVQNNTDIVSGCLQLVHGLDATAATMSASAITTGRVDCDAPIAIINGSTSLDEIIPDCFGDGRLCLGNSAFTDLIVIQCLIYVGIATAILVVSGLQSLLFQYVAERQIHQIRRRFYRAILRQDIGWFDANPSGELSSRLSDDVQKIEAGIGEKFSVVIQSFTTFAAAFVVSFTQEWRLTLVMLAYTPLIVIVTMILGKVTAGFTTREQKVYAGAGAVAEEVLSSIRTVFAFSGEQKEVERYTSKLRSATRLGARKGFFMGVLTGILFFLLFAMYSVAFWFGAYLISEDQLTAGKIFTVFFAILIGAFSLGQAAPQLELLQTASGAGSAIFDTIDRTPPIDVYSDEGDTLDKFESTVEFESVDFAYPTRPGVPVLERFSLKVASGQTVALVGASGSGKSTVVSLIERFYNPRAGKVLVSGRDVRSLNLKWLRSNIGVVSQEPVLFDTTIAENIAYGRENGASIEEIQAAAKSANAHDFIMELPNGYDTLAGERGVQLSGGQKQRIAIARALVRNPKILLLDEATSALDTESEKIVQEALDKAREGRTTIVIAHRLSTIQTADVIASIDQGQVVEWGTHSDLMDREGLYYELVTAQSYGADELFAQSGAGQLLALRQRSKQASESGGATSPTFHRQTGTAGQKSLVSSKKLQEKWDKEIPSAPLHRLLRLNAPEWWLITVLKVFQESRTDQIIEGITIWAVLFLVLALSSAIAIFFKVLCFAVSGDRLTLRLRQLTFRAMLRQEIGWFDNERNSTGALTTRLASDAGQVQGATGSRLSTLIETFTALILALVIAFVYSWVMTLFMVAVIPFIIAGGVFQTAVLNKNIARNKKALENAGMVAFDSIENIRTVAALGVEGNFYQQYSARINVMYRSSRNNLLVYAISYGISKSTVFYLYAIVFRFGALLVTQPTDHFAYVPFFDVFRVFIAIVFGGAAIGQASAFAPDFTKAKLSANRIFFMLDRKPLIDNYSDEGETPERVDGEIEMQDITFEYPSRPGAKVIDKMSLSVKPGQTVALVGPSGCGKSTIVSLLERFYDPESGSLTLDGSDLRDLNIRWLRSQVGLVSQEPVLFDTSIADNIRYGANFREVSDDEVVEAAKAANIHSFIESLPQGYSTNVGSKGTQLSGGQKQRIAIARALVRNPKILLLDEATSALDTESEKIVQEALDKAREGRTSIVIAHRLSTIYNADVIIVIKSGKVAEKGTHEALLRERGIYYTLNRYQMIHPEDMSAM</sequence>
<keyword evidence="11" id="KW-0325">Glycoprotein</keyword>
<dbReference type="PANTHER" id="PTHR43394">
    <property type="entry name" value="ATP-DEPENDENT PERMEASE MDL1, MITOCHONDRIAL"/>
    <property type="match status" value="1"/>
</dbReference>
<evidence type="ECO:0000259" key="14">
    <source>
        <dbReference type="PROSITE" id="PS50893"/>
    </source>
</evidence>
<dbReference type="Proteomes" id="UP001174909">
    <property type="component" value="Unassembled WGS sequence"/>
</dbReference>
<dbReference type="SMART" id="SM00382">
    <property type="entry name" value="AAA"/>
    <property type="match status" value="2"/>
</dbReference>
<dbReference type="InterPro" id="IPR011527">
    <property type="entry name" value="ABC1_TM_dom"/>
</dbReference>
<comment type="similarity">
    <text evidence="2">Belongs to the ABC transporter superfamily. ABCB family. Multidrug resistance exporter (TC 3.A.1.201) subfamily.</text>
</comment>
<evidence type="ECO:0000256" key="6">
    <source>
        <dbReference type="ARBA" id="ARBA00022741"/>
    </source>
</evidence>
<evidence type="ECO:0000259" key="15">
    <source>
        <dbReference type="PROSITE" id="PS50929"/>
    </source>
</evidence>
<dbReference type="EMBL" id="CASHTH010001029">
    <property type="protein sequence ID" value="CAI8010328.1"/>
    <property type="molecule type" value="Genomic_DNA"/>
</dbReference>
<dbReference type="PROSITE" id="PS50893">
    <property type="entry name" value="ABC_TRANSPORTER_2"/>
    <property type="match status" value="2"/>
</dbReference>
<dbReference type="CDD" id="cd18578">
    <property type="entry name" value="ABC_6TM_Pgp_ABCB1_D2_like"/>
    <property type="match status" value="1"/>
</dbReference>